<feature type="compositionally biased region" description="Low complexity" evidence="1">
    <location>
        <begin position="49"/>
        <end position="64"/>
    </location>
</feature>
<feature type="domain" description="Helix-turn-helix" evidence="2">
    <location>
        <begin position="170"/>
        <end position="208"/>
    </location>
</feature>
<dbReference type="EMBL" id="KV878209">
    <property type="protein sequence ID" value="OJJ40971.1"/>
    <property type="molecule type" value="Genomic_DNA"/>
</dbReference>
<dbReference type="OrthoDB" id="4085451at2759"/>
<evidence type="ECO:0000313" key="3">
    <source>
        <dbReference type="EMBL" id="OJJ40971.1"/>
    </source>
</evidence>
<dbReference type="GeneID" id="63755387"/>
<dbReference type="STRING" id="1073089.A0A1L9S1D3"/>
<organism evidence="3 4">
    <name type="scientific">Aspergillus wentii DTO 134E9</name>
    <dbReference type="NCBI Taxonomy" id="1073089"/>
    <lineage>
        <taxon>Eukaryota</taxon>
        <taxon>Fungi</taxon>
        <taxon>Dikarya</taxon>
        <taxon>Ascomycota</taxon>
        <taxon>Pezizomycotina</taxon>
        <taxon>Eurotiomycetes</taxon>
        <taxon>Eurotiomycetidae</taxon>
        <taxon>Eurotiales</taxon>
        <taxon>Aspergillaceae</taxon>
        <taxon>Aspergillus</taxon>
        <taxon>Aspergillus subgen. Cremei</taxon>
    </lineage>
</organism>
<evidence type="ECO:0000256" key="1">
    <source>
        <dbReference type="SAM" id="MobiDB-lite"/>
    </source>
</evidence>
<dbReference type="Proteomes" id="UP000184383">
    <property type="component" value="Unassembled WGS sequence"/>
</dbReference>
<feature type="region of interest" description="Disordered" evidence="1">
    <location>
        <begin position="1"/>
        <end position="129"/>
    </location>
</feature>
<feature type="compositionally biased region" description="Basic and acidic residues" evidence="1">
    <location>
        <begin position="38"/>
        <end position="48"/>
    </location>
</feature>
<proteinExistence type="predicted"/>
<feature type="non-terminal residue" evidence="3">
    <location>
        <position position="208"/>
    </location>
</feature>
<dbReference type="AlphaFoldDB" id="A0A1L9S1D3"/>
<evidence type="ECO:0000259" key="2">
    <source>
        <dbReference type="Pfam" id="PF22943"/>
    </source>
</evidence>
<feature type="compositionally biased region" description="Polar residues" evidence="1">
    <location>
        <begin position="108"/>
        <end position="129"/>
    </location>
</feature>
<sequence>MGSSASKPVRSAAAASRRQYPKKPSAPPTPTPATAPRAPKEPKPKPKPQDQAAPQAQFKPQIPATPQGPQYHSKEQASGVKSNAIDLDGRDPDFAQSLRNIGPVNPVPTYSHSSAFNQPSSGIHPSQVQTIFPQSSNPALLTVTARQRIAKAAEKEAEEYGRGSFGGREYADALTIRQALTMRDRQGLSKRDIESMLKLKKGFMDKFG</sequence>
<accession>A0A1L9S1D3</accession>
<feature type="compositionally biased region" description="Pro residues" evidence="1">
    <location>
        <begin position="24"/>
        <end position="33"/>
    </location>
</feature>
<dbReference type="Pfam" id="PF22943">
    <property type="entry name" value="HTH_68"/>
    <property type="match status" value="1"/>
</dbReference>
<dbReference type="InterPro" id="IPR054448">
    <property type="entry name" value="HTH_put_ascomycetes"/>
</dbReference>
<reference evidence="4" key="1">
    <citation type="journal article" date="2017" name="Genome Biol.">
        <title>Comparative genomics reveals high biological diversity and specific adaptations in the industrially and medically important fungal genus Aspergillus.</title>
        <authorList>
            <person name="de Vries R.P."/>
            <person name="Riley R."/>
            <person name="Wiebenga A."/>
            <person name="Aguilar-Osorio G."/>
            <person name="Amillis S."/>
            <person name="Uchima C.A."/>
            <person name="Anderluh G."/>
            <person name="Asadollahi M."/>
            <person name="Askin M."/>
            <person name="Barry K."/>
            <person name="Battaglia E."/>
            <person name="Bayram O."/>
            <person name="Benocci T."/>
            <person name="Braus-Stromeyer S.A."/>
            <person name="Caldana C."/>
            <person name="Canovas D."/>
            <person name="Cerqueira G.C."/>
            <person name="Chen F."/>
            <person name="Chen W."/>
            <person name="Choi C."/>
            <person name="Clum A."/>
            <person name="Dos Santos R.A."/>
            <person name="Damasio A.R."/>
            <person name="Diallinas G."/>
            <person name="Emri T."/>
            <person name="Fekete E."/>
            <person name="Flipphi M."/>
            <person name="Freyberg S."/>
            <person name="Gallo A."/>
            <person name="Gournas C."/>
            <person name="Habgood R."/>
            <person name="Hainaut M."/>
            <person name="Harispe M.L."/>
            <person name="Henrissat B."/>
            <person name="Hilden K.S."/>
            <person name="Hope R."/>
            <person name="Hossain A."/>
            <person name="Karabika E."/>
            <person name="Karaffa L."/>
            <person name="Karanyi Z."/>
            <person name="Krasevec N."/>
            <person name="Kuo A."/>
            <person name="Kusch H."/>
            <person name="LaButti K."/>
            <person name="Lagendijk E.L."/>
            <person name="Lapidus A."/>
            <person name="Levasseur A."/>
            <person name="Lindquist E."/>
            <person name="Lipzen A."/>
            <person name="Logrieco A.F."/>
            <person name="MacCabe A."/>
            <person name="Maekelae M.R."/>
            <person name="Malavazi I."/>
            <person name="Melin P."/>
            <person name="Meyer V."/>
            <person name="Mielnichuk N."/>
            <person name="Miskei M."/>
            <person name="Molnar A.P."/>
            <person name="Mule G."/>
            <person name="Ngan C.Y."/>
            <person name="Orejas M."/>
            <person name="Orosz E."/>
            <person name="Ouedraogo J.P."/>
            <person name="Overkamp K.M."/>
            <person name="Park H.-S."/>
            <person name="Perrone G."/>
            <person name="Piumi F."/>
            <person name="Punt P.J."/>
            <person name="Ram A.F."/>
            <person name="Ramon A."/>
            <person name="Rauscher S."/>
            <person name="Record E."/>
            <person name="Riano-Pachon D.M."/>
            <person name="Robert V."/>
            <person name="Roehrig J."/>
            <person name="Ruller R."/>
            <person name="Salamov A."/>
            <person name="Salih N.S."/>
            <person name="Samson R.A."/>
            <person name="Sandor E."/>
            <person name="Sanguinetti M."/>
            <person name="Schuetze T."/>
            <person name="Sepcic K."/>
            <person name="Shelest E."/>
            <person name="Sherlock G."/>
            <person name="Sophianopoulou V."/>
            <person name="Squina F.M."/>
            <person name="Sun H."/>
            <person name="Susca A."/>
            <person name="Todd R.B."/>
            <person name="Tsang A."/>
            <person name="Unkles S.E."/>
            <person name="van de Wiele N."/>
            <person name="van Rossen-Uffink D."/>
            <person name="Oliveira J.V."/>
            <person name="Vesth T.C."/>
            <person name="Visser J."/>
            <person name="Yu J.-H."/>
            <person name="Zhou M."/>
            <person name="Andersen M.R."/>
            <person name="Archer D.B."/>
            <person name="Baker S.E."/>
            <person name="Benoit I."/>
            <person name="Brakhage A.A."/>
            <person name="Braus G.H."/>
            <person name="Fischer R."/>
            <person name="Frisvad J.C."/>
            <person name="Goldman G.H."/>
            <person name="Houbraken J."/>
            <person name="Oakley B."/>
            <person name="Pocsi I."/>
            <person name="Scazzocchio C."/>
            <person name="Seiboth B."/>
            <person name="vanKuyk P.A."/>
            <person name="Wortman J."/>
            <person name="Dyer P.S."/>
            <person name="Grigoriev I.V."/>
        </authorList>
    </citation>
    <scope>NUCLEOTIDE SEQUENCE [LARGE SCALE GENOMIC DNA]</scope>
    <source>
        <strain evidence="4">DTO 134E9</strain>
    </source>
</reference>
<dbReference type="RefSeq" id="XP_040694647.1">
    <property type="nucleotide sequence ID" value="XM_040839539.1"/>
</dbReference>
<keyword evidence="4" id="KW-1185">Reference proteome</keyword>
<dbReference type="VEuPathDB" id="FungiDB:ASPWEDRAFT_75630"/>
<name>A0A1L9S1D3_ASPWE</name>
<evidence type="ECO:0000313" key="4">
    <source>
        <dbReference type="Proteomes" id="UP000184383"/>
    </source>
</evidence>
<protein>
    <recommendedName>
        <fullName evidence="2">Helix-turn-helix domain-containing protein</fullName>
    </recommendedName>
</protein>
<gene>
    <name evidence="3" type="ORF">ASPWEDRAFT_75630</name>
</gene>